<sequence length="403" mass="44197">MIRRLTGKLPWLIVLALLVGLVVYGFWPQPIEVQTVTPRRGVLEITVNDDGETRIREKYVISAPVAGKMLRVGLDAGDPVVEDETVLASIEPADPTLLDARTRAEAEARVRVAEAAYAQANATVGRAEEILALAERESERAKKLLAKNAISQSEYDTTDNRLRLAIADLRSAESARRVAQYEIDQAEAAVSYIRSAFDPTDENLFQLIAPIDGRVLNVFREDSGVITASSEILEIGDPKDLELVIDVLSTDAVKVCPGDKIYIEHWGGESTLEAVVRNVEPSAFLKVSALGVEEKRVNVIADFVAPWEQRDSLGDGFRIEARIVVDATSPDTTVVPSGVLYRQREQWHAFRVIDGVARQIDVTIGRSDGLETEILGGIEPDDVLILHPNESLESGTQVVIDND</sequence>
<dbReference type="GO" id="GO:0030313">
    <property type="term" value="C:cell envelope"/>
    <property type="evidence" value="ECO:0007669"/>
    <property type="project" value="UniProtKB-SubCell"/>
</dbReference>
<reference evidence="7 8" key="1">
    <citation type="submission" date="2019-08" db="EMBL/GenBank/DDBJ databases">
        <authorList>
            <person name="Dhanesh K."/>
            <person name="Kumar G."/>
            <person name="Sasikala C."/>
            <person name="Venkata Ramana C."/>
        </authorList>
    </citation>
    <scope>NUCLEOTIDE SEQUENCE [LARGE SCALE GENOMIC DNA]</scope>
    <source>
        <strain evidence="7 8">JC645</strain>
    </source>
</reference>
<dbReference type="Gene3D" id="2.40.30.170">
    <property type="match status" value="1"/>
</dbReference>
<dbReference type="AlphaFoldDB" id="A0A5M6DLH5"/>
<feature type="domain" description="Multidrug resistance protein MdtA-like alpha-helical hairpin" evidence="5">
    <location>
        <begin position="117"/>
        <end position="189"/>
    </location>
</feature>
<dbReference type="SUPFAM" id="SSF111369">
    <property type="entry name" value="HlyD-like secretion proteins"/>
    <property type="match status" value="1"/>
</dbReference>
<evidence type="ECO:0000256" key="2">
    <source>
        <dbReference type="ARBA" id="ARBA00023054"/>
    </source>
</evidence>
<evidence type="ECO:0000313" key="7">
    <source>
        <dbReference type="EMBL" id="KAA5547079.1"/>
    </source>
</evidence>
<protein>
    <submittedName>
        <fullName evidence="7">HlyD family efflux transporter periplasmic adaptor subunit</fullName>
    </submittedName>
</protein>
<dbReference type="RefSeq" id="WP_150074186.1">
    <property type="nucleotide sequence ID" value="NZ_VWOX01000001.1"/>
</dbReference>
<evidence type="ECO:0000259" key="6">
    <source>
        <dbReference type="Pfam" id="PF25989"/>
    </source>
</evidence>
<comment type="caution">
    <text evidence="7">The sequence shown here is derived from an EMBL/GenBank/DDBJ whole genome shotgun (WGS) entry which is preliminary data.</text>
</comment>
<dbReference type="InterPro" id="IPR058637">
    <property type="entry name" value="YknX-like_C"/>
</dbReference>
<dbReference type="Proteomes" id="UP000324479">
    <property type="component" value="Unassembled WGS sequence"/>
</dbReference>
<keyword evidence="2 3" id="KW-0175">Coiled coil</keyword>
<organism evidence="7 8">
    <name type="scientific">Roseiconus nitratireducens</name>
    <dbReference type="NCBI Taxonomy" id="2605748"/>
    <lineage>
        <taxon>Bacteria</taxon>
        <taxon>Pseudomonadati</taxon>
        <taxon>Planctomycetota</taxon>
        <taxon>Planctomycetia</taxon>
        <taxon>Pirellulales</taxon>
        <taxon>Pirellulaceae</taxon>
        <taxon>Roseiconus</taxon>
    </lineage>
</organism>
<evidence type="ECO:0000313" key="8">
    <source>
        <dbReference type="Proteomes" id="UP000324479"/>
    </source>
</evidence>
<keyword evidence="4" id="KW-1133">Transmembrane helix</keyword>
<dbReference type="InterPro" id="IPR058624">
    <property type="entry name" value="MdtA-like_HH"/>
</dbReference>
<proteinExistence type="predicted"/>
<comment type="subcellular location">
    <subcellularLocation>
        <location evidence="1">Cell envelope</location>
    </subcellularLocation>
</comment>
<dbReference type="InterPro" id="IPR050465">
    <property type="entry name" value="UPF0194_transport"/>
</dbReference>
<dbReference type="Pfam" id="PF25989">
    <property type="entry name" value="YknX_C"/>
    <property type="match status" value="1"/>
</dbReference>
<feature type="transmembrane region" description="Helical" evidence="4">
    <location>
        <begin position="9"/>
        <end position="27"/>
    </location>
</feature>
<dbReference type="PANTHER" id="PTHR32347:SF29">
    <property type="entry name" value="UPF0194 MEMBRANE PROTEIN YBHG"/>
    <property type="match status" value="1"/>
</dbReference>
<evidence type="ECO:0000256" key="3">
    <source>
        <dbReference type="SAM" id="Coils"/>
    </source>
</evidence>
<feature type="coiled-coil region" evidence="3">
    <location>
        <begin position="103"/>
        <end position="144"/>
    </location>
</feature>
<dbReference type="PANTHER" id="PTHR32347">
    <property type="entry name" value="EFFLUX SYSTEM COMPONENT YKNX-RELATED"/>
    <property type="match status" value="1"/>
</dbReference>
<evidence type="ECO:0000259" key="5">
    <source>
        <dbReference type="Pfam" id="PF25876"/>
    </source>
</evidence>
<dbReference type="Pfam" id="PF25876">
    <property type="entry name" value="HH_MFP_RND"/>
    <property type="match status" value="1"/>
</dbReference>
<keyword evidence="4" id="KW-0812">Transmembrane</keyword>
<name>A0A5M6DLH5_9BACT</name>
<feature type="domain" description="YknX-like C-terminal permuted SH3-like" evidence="6">
    <location>
        <begin position="333"/>
        <end position="399"/>
    </location>
</feature>
<dbReference type="Gene3D" id="2.40.420.20">
    <property type="match status" value="1"/>
</dbReference>
<dbReference type="EMBL" id="VWOX01000001">
    <property type="protein sequence ID" value="KAA5547079.1"/>
    <property type="molecule type" value="Genomic_DNA"/>
</dbReference>
<dbReference type="Gene3D" id="1.10.287.470">
    <property type="entry name" value="Helix hairpin bin"/>
    <property type="match status" value="1"/>
</dbReference>
<accession>A0A5M6DLH5</accession>
<evidence type="ECO:0000256" key="1">
    <source>
        <dbReference type="ARBA" id="ARBA00004196"/>
    </source>
</evidence>
<gene>
    <name evidence="7" type="ORF">FYK55_01280</name>
</gene>
<keyword evidence="4" id="KW-0472">Membrane</keyword>
<keyword evidence="8" id="KW-1185">Reference proteome</keyword>
<dbReference type="Gene3D" id="2.40.50.100">
    <property type="match status" value="1"/>
</dbReference>
<evidence type="ECO:0000256" key="4">
    <source>
        <dbReference type="SAM" id="Phobius"/>
    </source>
</evidence>